<organism evidence="1 2">
    <name type="scientific">Nocardioides cavernae</name>
    <dbReference type="NCBI Taxonomy" id="1921566"/>
    <lineage>
        <taxon>Bacteria</taxon>
        <taxon>Bacillati</taxon>
        <taxon>Actinomycetota</taxon>
        <taxon>Actinomycetes</taxon>
        <taxon>Propionibacteriales</taxon>
        <taxon>Nocardioidaceae</taxon>
        <taxon>Nocardioides</taxon>
    </lineage>
</organism>
<keyword evidence="2" id="KW-1185">Reference proteome</keyword>
<reference evidence="1 2" key="1">
    <citation type="submission" date="2020-09" db="EMBL/GenBank/DDBJ databases">
        <title>novel species in genus Nocardioides.</title>
        <authorList>
            <person name="Zhang G."/>
        </authorList>
    </citation>
    <scope>NUCLEOTIDE SEQUENCE [LARGE SCALE GENOMIC DNA]</scope>
    <source>
        <strain evidence="1 2">KCTC 39551</strain>
    </source>
</reference>
<proteinExistence type="predicted"/>
<protein>
    <recommendedName>
        <fullName evidence="3">Carboxypeptidase regulatory-like domain-containing protein</fullName>
    </recommendedName>
</protein>
<dbReference type="RefSeq" id="WP_191195548.1">
    <property type="nucleotide sequence ID" value="NZ_JACXYZ010000002.1"/>
</dbReference>
<evidence type="ECO:0000313" key="2">
    <source>
        <dbReference type="Proteomes" id="UP000618818"/>
    </source>
</evidence>
<evidence type="ECO:0000313" key="1">
    <source>
        <dbReference type="EMBL" id="MBD3925662.1"/>
    </source>
</evidence>
<accession>A0ABR8NC09</accession>
<comment type="caution">
    <text evidence="1">The sequence shown here is derived from an EMBL/GenBank/DDBJ whole genome shotgun (WGS) entry which is preliminary data.</text>
</comment>
<dbReference type="EMBL" id="JACXYZ010000002">
    <property type="protein sequence ID" value="MBD3925662.1"/>
    <property type="molecule type" value="Genomic_DNA"/>
</dbReference>
<sequence length="230" mass="24021">MTGAIEFPALGPRVDEVTAVLVPADRASRRAVTSGVTAVLWDPTTDRALPDRVVRNLSGGLVLLNRPLGQDYTFRIDPTGAGYAGPVPVTFRPVAASRRRIVWLASRPDSSIEPGTTTVRGVVTRSAAGASASGLDVVAVPRRGDGAAPAVGDPEFVGITDARGGFAVALHLEPADDGDLADPVETTITLNRGANPHRDIVVQLRHGREHVFAEALVLDGSNEPPFTDGA</sequence>
<dbReference type="Proteomes" id="UP000618818">
    <property type="component" value="Unassembled WGS sequence"/>
</dbReference>
<gene>
    <name evidence="1" type="ORF">IEZ26_13595</name>
</gene>
<evidence type="ECO:0008006" key="3">
    <source>
        <dbReference type="Google" id="ProtNLM"/>
    </source>
</evidence>
<name>A0ABR8NC09_9ACTN</name>